<reference evidence="4" key="1">
    <citation type="submission" date="2016-11" db="EMBL/GenBank/DDBJ databases">
        <authorList>
            <person name="Varghese N."/>
            <person name="Submissions S."/>
        </authorList>
    </citation>
    <scope>NUCLEOTIDE SEQUENCE [LARGE SCALE GENOMIC DNA]</scope>
    <source>
        <strain evidence="4">DSM 15292</strain>
    </source>
</reference>
<evidence type="ECO:0000313" key="3">
    <source>
        <dbReference type="EMBL" id="SIN65648.1"/>
    </source>
</evidence>
<keyword evidence="4" id="KW-1185">Reference proteome</keyword>
<sequence length="245" mass="27484">MKAFSIILLLALIGCHSSKEERQSLSFSKKEFVTEPCSAEPCAKVKIGWEEAVGADAGTHINKAVLSHLLAYFRQDTVFADLATAAEDFVTSYNRFKQDFPDSPGGWTIEIDSEKTYESDSLVSIKFTEFNFTGGAHPNSSVNFLNFDKNSGSLLSEEQLILDQEKFLELAEQAFREYHQVEKGVALKDDGRFFLPDTGFFIPNAFGYEGDKLKLIYIPYEIGPYSLGYTELEFGLDELEGMVKK</sequence>
<dbReference type="InterPro" id="IPR025303">
    <property type="entry name" value="PdaC"/>
</dbReference>
<dbReference type="STRING" id="226505.SAMN05444394_0184"/>
<gene>
    <name evidence="3" type="ORF">SAMN05444394_0184</name>
</gene>
<dbReference type="EMBL" id="FSRC01000001">
    <property type="protein sequence ID" value="SIN65648.1"/>
    <property type="molecule type" value="Genomic_DNA"/>
</dbReference>
<protein>
    <submittedName>
        <fullName evidence="3">Uncharacterized protein</fullName>
    </submittedName>
</protein>
<evidence type="ECO:0000313" key="4">
    <source>
        <dbReference type="Proteomes" id="UP000185221"/>
    </source>
</evidence>
<dbReference type="OrthoDB" id="594879at2"/>
<dbReference type="AlphaFoldDB" id="A0A1N6D4A1"/>
<dbReference type="InterPro" id="IPR021729">
    <property type="entry name" value="DUF3298"/>
</dbReference>
<accession>A0A1N6D4A1</accession>
<dbReference type="PROSITE" id="PS51257">
    <property type="entry name" value="PROKAR_LIPOPROTEIN"/>
    <property type="match status" value="1"/>
</dbReference>
<evidence type="ECO:0000259" key="1">
    <source>
        <dbReference type="Pfam" id="PF11738"/>
    </source>
</evidence>
<organism evidence="3 4">
    <name type="scientific">Algoriphagus halophilus</name>
    <dbReference type="NCBI Taxonomy" id="226505"/>
    <lineage>
        <taxon>Bacteria</taxon>
        <taxon>Pseudomonadati</taxon>
        <taxon>Bacteroidota</taxon>
        <taxon>Cytophagia</taxon>
        <taxon>Cytophagales</taxon>
        <taxon>Cyclobacteriaceae</taxon>
        <taxon>Algoriphagus</taxon>
    </lineage>
</organism>
<dbReference type="Gene3D" id="3.90.640.20">
    <property type="entry name" value="Heat-shock cognate protein, ATPase"/>
    <property type="match status" value="1"/>
</dbReference>
<dbReference type="RefSeq" id="WP_159439194.1">
    <property type="nucleotide sequence ID" value="NZ_FSRC01000001.1"/>
</dbReference>
<dbReference type="Pfam" id="PF11738">
    <property type="entry name" value="DUF3298"/>
    <property type="match status" value="1"/>
</dbReference>
<feature type="domain" description="Deacetylase PdaC" evidence="2">
    <location>
        <begin position="78"/>
        <end position="140"/>
    </location>
</feature>
<proteinExistence type="predicted"/>
<dbReference type="Pfam" id="PF13739">
    <property type="entry name" value="PdaC"/>
    <property type="match status" value="1"/>
</dbReference>
<feature type="domain" description="DUF3298" evidence="1">
    <location>
        <begin position="166"/>
        <end position="233"/>
    </location>
</feature>
<dbReference type="Proteomes" id="UP000185221">
    <property type="component" value="Unassembled WGS sequence"/>
</dbReference>
<evidence type="ECO:0000259" key="2">
    <source>
        <dbReference type="Pfam" id="PF13739"/>
    </source>
</evidence>
<dbReference type="Gene3D" id="3.30.565.40">
    <property type="entry name" value="Fervidobacterium nodosum Rt17-B1 like"/>
    <property type="match status" value="1"/>
</dbReference>
<name>A0A1N6D4A1_9BACT</name>
<dbReference type="InterPro" id="IPR037126">
    <property type="entry name" value="PdaC/RsiV-like_sf"/>
</dbReference>